<gene>
    <name evidence="1" type="ORF">SAMN04487940_1347</name>
</gene>
<protein>
    <submittedName>
        <fullName evidence="1">Uncharacterized protein</fullName>
    </submittedName>
</protein>
<dbReference type="AlphaFoldDB" id="A0A975ZR17"/>
<organism evidence="1 2">
    <name type="scientific">Marinovum algicola</name>
    <dbReference type="NCBI Taxonomy" id="42444"/>
    <lineage>
        <taxon>Bacteria</taxon>
        <taxon>Pseudomonadati</taxon>
        <taxon>Pseudomonadota</taxon>
        <taxon>Alphaproteobacteria</taxon>
        <taxon>Rhodobacterales</taxon>
        <taxon>Roseobacteraceae</taxon>
        <taxon>Marinovum</taxon>
    </lineage>
</organism>
<name>A0A975ZR17_9RHOB</name>
<sequence length="384" mass="42283">MATATASGNTSGPSGIAEPMSGDFASLRLPAHMQRSSVLAAKYQPEGYLAALDRETLWYDAIWSEGRLFLVCPPLNNFRTAFRKAVFRGDDRVLKFRRLRRYARHEVAELDAPNCPAEISVLLQGWTGTSGVSRAAHAEFAGLNTAFVMSRDNPIEWLVTHARYHRDAHGLEALIVMDNGSTAYGIAELRAALEGVGLSRLTVLDVPFKYGPVGRKPYRRTEKYMQTALFNVLRLRFLGQARAVLNCDVDELIVTRGESVFDAACAARLGFVQVAGHWVYPAPGAEGPFSHADHSHTAAPPRPCPPKWCLVPSGRLGGFSWDVHGMERLPFLRRRTHADLSFLHCRSLTTGWKSLKRDQVPQDTVPDPEAAVAAEVLRGLPGQG</sequence>
<keyword evidence="2" id="KW-1185">Reference proteome</keyword>
<dbReference type="Proteomes" id="UP000182932">
    <property type="component" value="Unassembled WGS sequence"/>
</dbReference>
<proteinExistence type="predicted"/>
<dbReference type="RefSeq" id="WP_141224897.1">
    <property type="nucleotide sequence ID" value="NZ_FWFM01000031.1"/>
</dbReference>
<evidence type="ECO:0000313" key="1">
    <source>
        <dbReference type="EMBL" id="SEK10742.1"/>
    </source>
</evidence>
<reference evidence="1 2" key="1">
    <citation type="submission" date="2016-10" db="EMBL/GenBank/DDBJ databases">
        <authorList>
            <person name="Varghese N."/>
            <person name="Submissions S."/>
        </authorList>
    </citation>
    <scope>NUCLEOTIDE SEQUENCE [LARGE SCALE GENOMIC DNA]</scope>
    <source>
        <strain evidence="1 2">FF3</strain>
    </source>
</reference>
<evidence type="ECO:0000313" key="2">
    <source>
        <dbReference type="Proteomes" id="UP000182932"/>
    </source>
</evidence>
<comment type="caution">
    <text evidence="1">The sequence shown here is derived from an EMBL/GenBank/DDBJ whole genome shotgun (WGS) entry which is preliminary data.</text>
</comment>
<dbReference type="EMBL" id="FNYY01000034">
    <property type="protein sequence ID" value="SEK10742.1"/>
    <property type="molecule type" value="Genomic_DNA"/>
</dbReference>
<accession>A0A975ZR17</accession>